<reference evidence="4 5" key="1">
    <citation type="submission" date="2023-03" db="EMBL/GenBank/DDBJ databases">
        <title>Bacillus Genome Sequencing.</title>
        <authorList>
            <person name="Dunlap C."/>
        </authorList>
    </citation>
    <scope>NUCLEOTIDE SEQUENCE [LARGE SCALE GENOMIC DNA]</scope>
    <source>
        <strain evidence="4 5">BD-533</strain>
    </source>
</reference>
<gene>
    <name evidence="4" type="ORF">P4I72_20990</name>
</gene>
<protein>
    <submittedName>
        <fullName evidence="4">Stalk domain-containing protein</fullName>
    </submittedName>
</protein>
<sequence>MKKFILGLFAGVAITASGSVFADDIISKVDAYINPAIPVTLDGKTLSLDKPVAVIDGSSYLPLKTLGAVIGKEVGWNDKTQTIELKSVTDPAKAVPSKDGEVNTSQPPKGDETTPTASDKVNIGEGIIYYNSLDVNEKYMPTGTKYLDDGSVVWLINGKEINQQAIMTQKDVLVVDPNHQYWSKNYFTHYLTEEQLAEFQKFSIDFNTKTVTPIK</sequence>
<evidence type="ECO:0000313" key="4">
    <source>
        <dbReference type="EMBL" id="MEC0229608.1"/>
    </source>
</evidence>
<dbReference type="RefSeq" id="WP_326073658.1">
    <property type="nucleotide sequence ID" value="NZ_JARLKY010000054.1"/>
</dbReference>
<evidence type="ECO:0000259" key="3">
    <source>
        <dbReference type="Pfam" id="PF07833"/>
    </source>
</evidence>
<feature type="region of interest" description="Disordered" evidence="1">
    <location>
        <begin position="87"/>
        <end position="119"/>
    </location>
</feature>
<dbReference type="EMBL" id="JARLKY010000054">
    <property type="protein sequence ID" value="MEC0229608.1"/>
    <property type="molecule type" value="Genomic_DNA"/>
</dbReference>
<organism evidence="4 5">
    <name type="scientific">Paenibacillus alba</name>
    <dbReference type="NCBI Taxonomy" id="1197127"/>
    <lineage>
        <taxon>Bacteria</taxon>
        <taxon>Bacillati</taxon>
        <taxon>Bacillota</taxon>
        <taxon>Bacilli</taxon>
        <taxon>Bacillales</taxon>
        <taxon>Paenibacillaceae</taxon>
        <taxon>Paenibacillus</taxon>
    </lineage>
</organism>
<feature type="signal peptide" evidence="2">
    <location>
        <begin position="1"/>
        <end position="22"/>
    </location>
</feature>
<proteinExistence type="predicted"/>
<accession>A0ABU6G609</accession>
<evidence type="ECO:0000256" key="1">
    <source>
        <dbReference type="SAM" id="MobiDB-lite"/>
    </source>
</evidence>
<name>A0ABU6G609_9BACL</name>
<comment type="caution">
    <text evidence="4">The sequence shown here is derived from an EMBL/GenBank/DDBJ whole genome shotgun (WGS) entry which is preliminary data.</text>
</comment>
<feature type="chain" id="PRO_5045922219" evidence="2">
    <location>
        <begin position="23"/>
        <end position="215"/>
    </location>
</feature>
<dbReference type="Proteomes" id="UP001338137">
    <property type="component" value="Unassembled WGS sequence"/>
</dbReference>
<feature type="compositionally biased region" description="Polar residues" evidence="1">
    <location>
        <begin position="102"/>
        <end position="119"/>
    </location>
</feature>
<dbReference type="InterPro" id="IPR036582">
    <property type="entry name" value="Mao_N_sf"/>
</dbReference>
<dbReference type="Pfam" id="PF07833">
    <property type="entry name" value="Cu_amine_oxidN1"/>
    <property type="match status" value="1"/>
</dbReference>
<evidence type="ECO:0000313" key="5">
    <source>
        <dbReference type="Proteomes" id="UP001338137"/>
    </source>
</evidence>
<feature type="domain" description="Copper amine oxidase-like N-terminal" evidence="3">
    <location>
        <begin position="40"/>
        <end position="84"/>
    </location>
</feature>
<keyword evidence="2" id="KW-0732">Signal</keyword>
<dbReference type="SUPFAM" id="SSF55383">
    <property type="entry name" value="Copper amine oxidase, domain N"/>
    <property type="match status" value="1"/>
</dbReference>
<evidence type="ECO:0000256" key="2">
    <source>
        <dbReference type="SAM" id="SignalP"/>
    </source>
</evidence>
<dbReference type="InterPro" id="IPR012854">
    <property type="entry name" value="Cu_amine_oxidase-like_N"/>
</dbReference>
<keyword evidence="5" id="KW-1185">Reference proteome</keyword>